<sequence length="139" mass="16220">MNSFKAAWLDYFRNLVNFTAPITEEAYKNQLWVGRLTILPFILLMFGLTMTSDLNSNGFLFFLVTVILVAIVNYPTEMRMFHMRGKSPLLYQVTHLIFFIAILGYYIYAVMTHQQLTLLAIMLAYLIPSFTTLGNYYFK</sequence>
<organism evidence="2 3">
    <name type="scientific">Macrococcus equipercicus</name>
    <dbReference type="NCBI Taxonomy" id="69967"/>
    <lineage>
        <taxon>Bacteria</taxon>
        <taxon>Bacillati</taxon>
        <taxon>Bacillota</taxon>
        <taxon>Bacilli</taxon>
        <taxon>Bacillales</taxon>
        <taxon>Staphylococcaceae</taxon>
        <taxon>Macrococcus</taxon>
    </lineage>
</organism>
<feature type="transmembrane region" description="Helical" evidence="1">
    <location>
        <begin position="58"/>
        <end position="76"/>
    </location>
</feature>
<accession>A0ABQ6R9E9</accession>
<gene>
    <name evidence="2" type="ORF">ERX35_002760</name>
</gene>
<evidence type="ECO:0000313" key="3">
    <source>
        <dbReference type="Proteomes" id="UP000295735"/>
    </source>
</evidence>
<dbReference type="Proteomes" id="UP000295735">
    <property type="component" value="Unassembled WGS sequence"/>
</dbReference>
<dbReference type="EMBL" id="SCWC02000002">
    <property type="protein sequence ID" value="KAA1039926.1"/>
    <property type="molecule type" value="Genomic_DNA"/>
</dbReference>
<evidence type="ECO:0000313" key="2">
    <source>
        <dbReference type="EMBL" id="KAA1039926.1"/>
    </source>
</evidence>
<protein>
    <recommendedName>
        <fullName evidence="4">DUF805 domain-containing protein</fullName>
    </recommendedName>
</protein>
<keyword evidence="1" id="KW-0472">Membrane</keyword>
<feature type="transmembrane region" description="Helical" evidence="1">
    <location>
        <begin position="32"/>
        <end position="52"/>
    </location>
</feature>
<keyword evidence="1" id="KW-0812">Transmembrane</keyword>
<proteinExistence type="predicted"/>
<keyword evidence="1" id="KW-1133">Transmembrane helix</keyword>
<evidence type="ECO:0008006" key="4">
    <source>
        <dbReference type="Google" id="ProtNLM"/>
    </source>
</evidence>
<evidence type="ECO:0000256" key="1">
    <source>
        <dbReference type="SAM" id="Phobius"/>
    </source>
</evidence>
<dbReference type="RefSeq" id="WP_149458394.1">
    <property type="nucleotide sequence ID" value="NZ_SCWC02000002.1"/>
</dbReference>
<comment type="caution">
    <text evidence="2">The sequence shown here is derived from an EMBL/GenBank/DDBJ whole genome shotgun (WGS) entry which is preliminary data.</text>
</comment>
<reference evidence="2 3" key="1">
    <citation type="submission" date="2019-09" db="EMBL/GenBank/DDBJ databases">
        <authorList>
            <person name="Mazhar S."/>
            <person name="Altermann E."/>
            <person name="Hill C."/>
            <person name="Mcauliffe O."/>
        </authorList>
    </citation>
    <scope>NUCLEOTIDE SEQUENCE [LARGE SCALE GENOMIC DNA]</scope>
    <source>
        <strain evidence="2 3">ATCC 51831</strain>
    </source>
</reference>
<name>A0ABQ6R9E9_9STAP</name>
<feature type="transmembrane region" description="Helical" evidence="1">
    <location>
        <begin position="116"/>
        <end position="138"/>
    </location>
</feature>
<feature type="transmembrane region" description="Helical" evidence="1">
    <location>
        <begin position="88"/>
        <end position="110"/>
    </location>
</feature>
<keyword evidence="3" id="KW-1185">Reference proteome</keyword>